<evidence type="ECO:0000313" key="1">
    <source>
        <dbReference type="EMBL" id="AGG68074.1"/>
    </source>
</evidence>
<dbReference type="HOGENOM" id="CLU_2933491_0_0_11"/>
<gene>
    <name evidence="1" type="ORF">H924_13425</name>
</gene>
<dbReference type="AlphaFoldDB" id="M1UP75"/>
<reference evidence="1 2" key="1">
    <citation type="submission" date="2013-02" db="EMBL/GenBank/DDBJ databases">
        <title>The complete genome sequence of Corynebacterium callunae DSM 20147.</title>
        <authorList>
            <person name="Ruckert C."/>
            <person name="Albersmeier A."/>
            <person name="Kalinowski J."/>
        </authorList>
    </citation>
    <scope>NUCLEOTIDE SEQUENCE [LARGE SCALE GENOMIC DNA]</scope>
    <source>
        <strain evidence="1 2">DSM 20147</strain>
        <plasmid evidence="1 2">pCC2</plasmid>
    </source>
</reference>
<dbReference type="PATRIC" id="fig|1121353.3.peg.2708"/>
<organism evidence="1 2">
    <name type="scientific">Corynebacterium callunae DSM 20147</name>
    <dbReference type="NCBI Taxonomy" id="1121353"/>
    <lineage>
        <taxon>Bacteria</taxon>
        <taxon>Bacillati</taxon>
        <taxon>Actinomycetota</taxon>
        <taxon>Actinomycetes</taxon>
        <taxon>Mycobacteriales</taxon>
        <taxon>Corynebacteriaceae</taxon>
        <taxon>Corynebacterium</taxon>
    </lineage>
</organism>
<evidence type="ECO:0000313" key="2">
    <source>
        <dbReference type="Proteomes" id="UP000011760"/>
    </source>
</evidence>
<name>M1UP75_9CORY</name>
<dbReference type="KEGG" id="ccn:H924_13425"/>
<dbReference type="EMBL" id="CP004356">
    <property type="protein sequence ID" value="AGG68074.1"/>
    <property type="molecule type" value="Genomic_DNA"/>
</dbReference>
<geneLocation type="plasmid" evidence="1 2">
    <name>pCC2</name>
</geneLocation>
<dbReference type="Proteomes" id="UP000011760">
    <property type="component" value="Plasmid pCC2"/>
</dbReference>
<accession>M1UP75</accession>
<proteinExistence type="predicted"/>
<keyword evidence="2" id="KW-1185">Reference proteome</keyword>
<protein>
    <submittedName>
        <fullName evidence="1">Uncharacterized protein</fullName>
    </submittedName>
</protein>
<keyword evidence="1" id="KW-0614">Plasmid</keyword>
<sequence length="60" mass="6543">MLNDVVAPPGFEHTFELLTPEYDPHEVATAEAEAEHFAVEVGYLLDAPPGVIREFAYGLG</sequence>